<dbReference type="Proteomes" id="UP000177803">
    <property type="component" value="Unassembled WGS sequence"/>
</dbReference>
<comment type="caution">
    <text evidence="1">The sequence shown here is derived from an EMBL/GenBank/DDBJ whole genome shotgun (WGS) entry which is preliminary data.</text>
</comment>
<proteinExistence type="predicted"/>
<sequence>MSKIKLRELAISLRKQNLSYSQIKERVNVPKSTLSSWLHPYPLSPENIKRLRAHSEIRIEKFRHTMQNKRKERLEKIYNIEKNKMHKLTKHERLIAGLALYWGEGRKTDWATTSITNTDPQILQFFIKWLKSVHNIKPTDMRVALQLYSDMDIQKEITYWSDVLKLPTTQFIKPYIKSSISSRINHKGAFGHGTCAIMVYGVELKQKIMMQLKIMAEM</sequence>
<dbReference type="EMBL" id="MFQR01000060">
    <property type="protein sequence ID" value="OGH83820.1"/>
    <property type="molecule type" value="Genomic_DNA"/>
</dbReference>
<name>A0A1F6NJA5_9BACT</name>
<accession>A0A1F6NJA5</accession>
<gene>
    <name evidence="1" type="ORF">A2261_03275</name>
</gene>
<evidence type="ECO:0000313" key="2">
    <source>
        <dbReference type="Proteomes" id="UP000177803"/>
    </source>
</evidence>
<protein>
    <submittedName>
        <fullName evidence="1">Uncharacterized protein</fullName>
    </submittedName>
</protein>
<dbReference type="InterPro" id="IPR036388">
    <property type="entry name" value="WH-like_DNA-bd_sf"/>
</dbReference>
<dbReference type="Gene3D" id="1.10.10.10">
    <property type="entry name" value="Winged helix-like DNA-binding domain superfamily/Winged helix DNA-binding domain"/>
    <property type="match status" value="1"/>
</dbReference>
<evidence type="ECO:0000313" key="1">
    <source>
        <dbReference type="EMBL" id="OGH83820.1"/>
    </source>
</evidence>
<organism evidence="1 2">
    <name type="scientific">Candidatus Magasanikbacteria bacterium RIFOXYA2_FULL_44_8</name>
    <dbReference type="NCBI Taxonomy" id="1798696"/>
    <lineage>
        <taxon>Bacteria</taxon>
        <taxon>Candidatus Magasanikiibacteriota</taxon>
    </lineage>
</organism>
<reference evidence="1 2" key="1">
    <citation type="journal article" date="2016" name="Nat. Commun.">
        <title>Thousands of microbial genomes shed light on interconnected biogeochemical processes in an aquifer system.</title>
        <authorList>
            <person name="Anantharaman K."/>
            <person name="Brown C.T."/>
            <person name="Hug L.A."/>
            <person name="Sharon I."/>
            <person name="Castelle C.J."/>
            <person name="Probst A.J."/>
            <person name="Thomas B.C."/>
            <person name="Singh A."/>
            <person name="Wilkins M.J."/>
            <person name="Karaoz U."/>
            <person name="Brodie E.L."/>
            <person name="Williams K.H."/>
            <person name="Hubbard S.S."/>
            <person name="Banfield J.F."/>
        </authorList>
    </citation>
    <scope>NUCLEOTIDE SEQUENCE [LARGE SCALE GENOMIC DNA]</scope>
</reference>
<dbReference type="AlphaFoldDB" id="A0A1F6NJA5"/>